<protein>
    <submittedName>
        <fullName evidence="6">FAD binding domain protein</fullName>
    </submittedName>
</protein>
<keyword evidence="4" id="KW-0812">Transmembrane</keyword>
<dbReference type="EMBL" id="CAHR02000083">
    <property type="protein sequence ID" value="CCG82410.1"/>
    <property type="molecule type" value="Genomic_DNA"/>
</dbReference>
<keyword evidence="7" id="KW-1185">Reference proteome</keyword>
<dbReference type="OrthoDB" id="655030at2759"/>
<dbReference type="Gene3D" id="3.30.9.10">
    <property type="entry name" value="D-Amino Acid Oxidase, subunit A, domain 2"/>
    <property type="match status" value="1"/>
</dbReference>
<evidence type="ECO:0000256" key="4">
    <source>
        <dbReference type="SAM" id="Phobius"/>
    </source>
</evidence>
<reference evidence="6 7" key="1">
    <citation type="journal article" date="2013" name="MBio">
        <title>Genome sequencing of the plant pathogen Taphrina deformans, the causal agent of peach leaf curl.</title>
        <authorList>
            <person name="Cisse O.H."/>
            <person name="Almeida J.M.G.C.F."/>
            <person name="Fonseca A."/>
            <person name="Kumar A.A."/>
            <person name="Salojaervi J."/>
            <person name="Overmyer K."/>
            <person name="Hauser P.M."/>
            <person name="Pagni M."/>
        </authorList>
    </citation>
    <scope>NUCLEOTIDE SEQUENCE [LARGE SCALE GENOMIC DNA]</scope>
    <source>
        <strain evidence="7">PYCC 5710 / ATCC 11124 / CBS 356.35 / IMI 108563 / JCM 9778 / NBRC 8474</strain>
    </source>
</reference>
<dbReference type="STRING" id="1097556.R4X9K8"/>
<proteinExistence type="predicted"/>
<evidence type="ECO:0000259" key="5">
    <source>
        <dbReference type="Pfam" id="PF01494"/>
    </source>
</evidence>
<dbReference type="PANTHER" id="PTHR46865">
    <property type="entry name" value="OXIDOREDUCTASE-RELATED"/>
    <property type="match status" value="1"/>
</dbReference>
<keyword evidence="1" id="KW-0285">Flavoprotein</keyword>
<dbReference type="Gene3D" id="3.50.50.60">
    <property type="entry name" value="FAD/NAD(P)-binding domain"/>
    <property type="match status" value="1"/>
</dbReference>
<organism evidence="6 7">
    <name type="scientific">Taphrina deformans (strain PYCC 5710 / ATCC 11124 / CBS 356.35 / IMI 108563 / JCM 9778 / NBRC 8474)</name>
    <name type="common">Peach leaf curl fungus</name>
    <name type="synonym">Lalaria deformans</name>
    <dbReference type="NCBI Taxonomy" id="1097556"/>
    <lineage>
        <taxon>Eukaryota</taxon>
        <taxon>Fungi</taxon>
        <taxon>Dikarya</taxon>
        <taxon>Ascomycota</taxon>
        <taxon>Taphrinomycotina</taxon>
        <taxon>Taphrinomycetes</taxon>
        <taxon>Taphrinales</taxon>
        <taxon>Taphrinaceae</taxon>
        <taxon>Taphrina</taxon>
    </lineage>
</organism>
<dbReference type="GO" id="GO:0016491">
    <property type="term" value="F:oxidoreductase activity"/>
    <property type="evidence" value="ECO:0007669"/>
    <property type="project" value="UniProtKB-KW"/>
</dbReference>
<accession>R4X9K8</accession>
<evidence type="ECO:0000256" key="3">
    <source>
        <dbReference type="ARBA" id="ARBA00023002"/>
    </source>
</evidence>
<name>R4X9K8_TAPDE</name>
<comment type="caution">
    <text evidence="6">The sequence shown here is derived from an EMBL/GenBank/DDBJ whole genome shotgun (WGS) entry which is preliminary data.</text>
</comment>
<feature type="domain" description="FAD-binding" evidence="5">
    <location>
        <begin position="11"/>
        <end position="319"/>
    </location>
</feature>
<dbReference type="InterPro" id="IPR051704">
    <property type="entry name" value="FAD_aromatic-hydroxylase"/>
</dbReference>
<keyword evidence="4" id="KW-1133">Transmembrane helix</keyword>
<gene>
    <name evidence="6" type="ORF">TAPDE_002406</name>
</gene>
<sequence>MVSPQTAEDKKILISGAGIAGTTLAYWLHRGGFKVTIVERAPEIRDSGHAVEISAPAARKIARDMGIDRAVHEKGTTEKGLKFVNDRGRVISTMEMDKVYGRSFTSEDEILRGDLAQILYKTIEDLVDFRFDDYVTDIRQDTDAVDVVFNSGKRESFNHLVICDGLHSKARTLAGFDHDQVEILPFRLATAFFTIQDKIIDLEDKYAKWYTTHGARHMMLRPDATGKNTRGYFTFAIDEPLDRKLSIAQQKDLVTRKYTGCAYVVDQILDGMNSSAPDFYMTDIAQVKASSWSKGRIALCGDAAYCPSPMSGAGVDCAMTG</sequence>
<feature type="non-terminal residue" evidence="6">
    <location>
        <position position="321"/>
    </location>
</feature>
<evidence type="ECO:0000256" key="1">
    <source>
        <dbReference type="ARBA" id="ARBA00022630"/>
    </source>
</evidence>
<dbReference type="eggNOG" id="ENOG502QTX9">
    <property type="taxonomic scope" value="Eukaryota"/>
</dbReference>
<dbReference type="InterPro" id="IPR036188">
    <property type="entry name" value="FAD/NAD-bd_sf"/>
</dbReference>
<dbReference type="AlphaFoldDB" id="R4X9K8"/>
<feature type="transmembrane region" description="Helical" evidence="4">
    <location>
        <begin position="12"/>
        <end position="29"/>
    </location>
</feature>
<dbReference type="SUPFAM" id="SSF51905">
    <property type="entry name" value="FAD/NAD(P)-binding domain"/>
    <property type="match status" value="1"/>
</dbReference>
<dbReference type="PANTHER" id="PTHR46865:SF2">
    <property type="entry name" value="MONOOXYGENASE"/>
    <property type="match status" value="1"/>
</dbReference>
<evidence type="ECO:0000313" key="6">
    <source>
        <dbReference type="EMBL" id="CCG82410.1"/>
    </source>
</evidence>
<keyword evidence="3" id="KW-0560">Oxidoreductase</keyword>
<dbReference type="Pfam" id="PF01494">
    <property type="entry name" value="FAD_binding_3"/>
    <property type="match status" value="1"/>
</dbReference>
<dbReference type="InterPro" id="IPR002938">
    <property type="entry name" value="FAD-bd"/>
</dbReference>
<dbReference type="VEuPathDB" id="FungiDB:TAPDE_002406"/>
<evidence type="ECO:0000256" key="2">
    <source>
        <dbReference type="ARBA" id="ARBA00022827"/>
    </source>
</evidence>
<keyword evidence="2" id="KW-0274">FAD</keyword>
<dbReference type="PRINTS" id="PR00420">
    <property type="entry name" value="RNGMNOXGNASE"/>
</dbReference>
<dbReference type="Proteomes" id="UP000013776">
    <property type="component" value="Unassembled WGS sequence"/>
</dbReference>
<dbReference type="GO" id="GO:0071949">
    <property type="term" value="F:FAD binding"/>
    <property type="evidence" value="ECO:0007669"/>
    <property type="project" value="InterPro"/>
</dbReference>
<evidence type="ECO:0000313" key="7">
    <source>
        <dbReference type="Proteomes" id="UP000013776"/>
    </source>
</evidence>
<keyword evidence="4" id="KW-0472">Membrane</keyword>